<proteinExistence type="predicted"/>
<feature type="domain" description="Response regulatory" evidence="4">
    <location>
        <begin position="3"/>
        <end position="116"/>
    </location>
</feature>
<dbReference type="Gene3D" id="3.40.50.2300">
    <property type="match status" value="1"/>
</dbReference>
<gene>
    <name evidence="6" type="ORF">JM946_14400</name>
</gene>
<dbReference type="PROSITE" id="PS51755">
    <property type="entry name" value="OMPR_PHOB"/>
    <property type="match status" value="1"/>
</dbReference>
<dbReference type="Proteomes" id="UP000661077">
    <property type="component" value="Unassembled WGS sequence"/>
</dbReference>
<accession>A0ABS1WY60</accession>
<dbReference type="InterPro" id="IPR011006">
    <property type="entry name" value="CheY-like_superfamily"/>
</dbReference>
<dbReference type="SMART" id="SM00448">
    <property type="entry name" value="REC"/>
    <property type="match status" value="1"/>
</dbReference>
<dbReference type="Pfam" id="PF00072">
    <property type="entry name" value="Response_reg"/>
    <property type="match status" value="1"/>
</dbReference>
<evidence type="ECO:0000256" key="2">
    <source>
        <dbReference type="PROSITE-ProRule" id="PRU00169"/>
    </source>
</evidence>
<keyword evidence="2" id="KW-0597">Phosphoprotein</keyword>
<dbReference type="CDD" id="cd00383">
    <property type="entry name" value="trans_reg_C"/>
    <property type="match status" value="1"/>
</dbReference>
<keyword evidence="1 3" id="KW-0238">DNA-binding</keyword>
<dbReference type="PROSITE" id="PS50110">
    <property type="entry name" value="RESPONSE_REGULATORY"/>
    <property type="match status" value="1"/>
</dbReference>
<dbReference type="PANTHER" id="PTHR48111">
    <property type="entry name" value="REGULATOR OF RPOS"/>
    <property type="match status" value="1"/>
</dbReference>
<feature type="DNA-binding region" description="OmpR/PhoB-type" evidence="3">
    <location>
        <begin position="126"/>
        <end position="225"/>
    </location>
</feature>
<dbReference type="CDD" id="cd17620">
    <property type="entry name" value="REC_OmpR_KdpE-like"/>
    <property type="match status" value="1"/>
</dbReference>
<evidence type="ECO:0000259" key="4">
    <source>
        <dbReference type="PROSITE" id="PS50110"/>
    </source>
</evidence>
<reference evidence="6 7" key="1">
    <citation type="journal article" date="2021" name="Int. J. Syst. Evol. Microbiol.">
        <title>Steroidobacter gossypii sp. nov., isolated from soil of cotton cropping field.</title>
        <authorList>
            <person name="Huang R."/>
            <person name="Yang S."/>
            <person name="Zhen C."/>
            <person name="Liu W."/>
        </authorList>
    </citation>
    <scope>NUCLEOTIDE SEQUENCE [LARGE SCALE GENOMIC DNA]</scope>
    <source>
        <strain evidence="6 7">S1-65</strain>
    </source>
</reference>
<feature type="domain" description="OmpR/PhoB-type" evidence="5">
    <location>
        <begin position="126"/>
        <end position="225"/>
    </location>
</feature>
<dbReference type="InterPro" id="IPR001867">
    <property type="entry name" value="OmpR/PhoB-type_DNA-bd"/>
</dbReference>
<name>A0ABS1WY60_9GAMM</name>
<dbReference type="SUPFAM" id="SSF52172">
    <property type="entry name" value="CheY-like"/>
    <property type="match status" value="1"/>
</dbReference>
<evidence type="ECO:0000259" key="5">
    <source>
        <dbReference type="PROSITE" id="PS51755"/>
    </source>
</evidence>
<keyword evidence="7" id="KW-1185">Reference proteome</keyword>
<dbReference type="Gene3D" id="1.10.10.10">
    <property type="entry name" value="Winged helix-like DNA-binding domain superfamily/Winged helix DNA-binding domain"/>
    <property type="match status" value="1"/>
</dbReference>
<dbReference type="PANTHER" id="PTHR48111:SF50">
    <property type="entry name" value="KDP OPERON TRANSCRIPTIONAL REGULATORY PROTEIN KDPE"/>
    <property type="match status" value="1"/>
</dbReference>
<dbReference type="EMBL" id="JAEVLS010000003">
    <property type="protein sequence ID" value="MBM0105919.1"/>
    <property type="molecule type" value="Genomic_DNA"/>
</dbReference>
<protein>
    <submittedName>
        <fullName evidence="6">Response regulator</fullName>
    </submittedName>
</protein>
<evidence type="ECO:0000313" key="6">
    <source>
        <dbReference type="EMBL" id="MBM0105919.1"/>
    </source>
</evidence>
<dbReference type="Gene3D" id="6.10.250.690">
    <property type="match status" value="1"/>
</dbReference>
<dbReference type="InterPro" id="IPR039420">
    <property type="entry name" value="WalR-like"/>
</dbReference>
<dbReference type="SMART" id="SM00862">
    <property type="entry name" value="Trans_reg_C"/>
    <property type="match status" value="1"/>
</dbReference>
<dbReference type="Pfam" id="PF00486">
    <property type="entry name" value="Trans_reg_C"/>
    <property type="match status" value="1"/>
</dbReference>
<sequence>MHRILVIEDDPAIRGVVRVLLAAEQYRVIEAATSARALIEARSHRPDLLLVDLGLPDGDGIKVIQSVREWSLVPILVLSARAMEAQKVAALDAGADDYVTKPFSAPELLARVRAALRRNARTAEQTPVLQFGEIRVDLGRREAKSPGAEVHLTPLEYRVLESLARHAGMIVTAQQLIREVWGPDRADDTRNLRVCLKNLRQKLEPDPARPQHIVTETGLGYRLRVGEF</sequence>
<organism evidence="6 7">
    <name type="scientific">Steroidobacter gossypii</name>
    <dbReference type="NCBI Taxonomy" id="2805490"/>
    <lineage>
        <taxon>Bacteria</taxon>
        <taxon>Pseudomonadati</taxon>
        <taxon>Pseudomonadota</taxon>
        <taxon>Gammaproteobacteria</taxon>
        <taxon>Steroidobacterales</taxon>
        <taxon>Steroidobacteraceae</taxon>
        <taxon>Steroidobacter</taxon>
    </lineage>
</organism>
<evidence type="ECO:0000256" key="3">
    <source>
        <dbReference type="PROSITE-ProRule" id="PRU01091"/>
    </source>
</evidence>
<comment type="caution">
    <text evidence="6">The sequence shown here is derived from an EMBL/GenBank/DDBJ whole genome shotgun (WGS) entry which is preliminary data.</text>
</comment>
<evidence type="ECO:0000313" key="7">
    <source>
        <dbReference type="Proteomes" id="UP000661077"/>
    </source>
</evidence>
<evidence type="ECO:0000256" key="1">
    <source>
        <dbReference type="ARBA" id="ARBA00023125"/>
    </source>
</evidence>
<dbReference type="InterPro" id="IPR001789">
    <property type="entry name" value="Sig_transdc_resp-reg_receiver"/>
</dbReference>
<dbReference type="InterPro" id="IPR036388">
    <property type="entry name" value="WH-like_DNA-bd_sf"/>
</dbReference>
<feature type="modified residue" description="4-aspartylphosphate" evidence="2">
    <location>
        <position position="52"/>
    </location>
</feature>